<dbReference type="RefSeq" id="WP_344364679.1">
    <property type="nucleotide sequence ID" value="NZ_BAAAQB010000026.1"/>
</dbReference>
<dbReference type="Gene3D" id="2.40.30.100">
    <property type="entry name" value="AF2212/PG0164-like"/>
    <property type="match status" value="1"/>
</dbReference>
<name>A0ABP5KQH6_9MICC</name>
<evidence type="ECO:0000313" key="1">
    <source>
        <dbReference type="EMBL" id="GAA2134710.1"/>
    </source>
</evidence>
<comment type="caution">
    <text evidence="1">The sequence shown here is derived from an EMBL/GenBank/DDBJ whole genome shotgun (WGS) entry which is preliminary data.</text>
</comment>
<evidence type="ECO:0000313" key="2">
    <source>
        <dbReference type="Proteomes" id="UP001500102"/>
    </source>
</evidence>
<dbReference type="SUPFAM" id="SSF141694">
    <property type="entry name" value="AF2212/PG0164-like"/>
    <property type="match status" value="1"/>
</dbReference>
<gene>
    <name evidence="1" type="ORF">GCM10009825_18580</name>
</gene>
<reference evidence="2" key="1">
    <citation type="journal article" date="2019" name="Int. J. Syst. Evol. Microbiol.">
        <title>The Global Catalogue of Microorganisms (GCM) 10K type strain sequencing project: providing services to taxonomists for standard genome sequencing and annotation.</title>
        <authorList>
            <consortium name="The Broad Institute Genomics Platform"/>
            <consortium name="The Broad Institute Genome Sequencing Center for Infectious Disease"/>
            <person name="Wu L."/>
            <person name="Ma J."/>
        </authorList>
    </citation>
    <scope>NUCLEOTIDE SEQUENCE [LARGE SCALE GENOMIC DNA]</scope>
    <source>
        <strain evidence="2">JCM 15921</strain>
    </source>
</reference>
<accession>A0ABP5KQH6</accession>
<sequence length="101" mass="11136">MTASYAFRGELWHYPEEAGWHFITMPPDLAEELRDDAAPFRKAFGSVKVTVSIAGQRWSTSVFPDSKSGSYFLPVKKSVRTAAGIRAGDEVDVVLQLELGS</sequence>
<dbReference type="EMBL" id="BAAAQB010000026">
    <property type="protein sequence ID" value="GAA2134710.1"/>
    <property type="molecule type" value="Genomic_DNA"/>
</dbReference>
<organism evidence="1 2">
    <name type="scientific">Arthrobacter humicola</name>
    <dbReference type="NCBI Taxonomy" id="409291"/>
    <lineage>
        <taxon>Bacteria</taxon>
        <taxon>Bacillati</taxon>
        <taxon>Actinomycetota</taxon>
        <taxon>Actinomycetes</taxon>
        <taxon>Micrococcales</taxon>
        <taxon>Micrococcaceae</taxon>
        <taxon>Arthrobacter</taxon>
    </lineage>
</organism>
<keyword evidence="2" id="KW-1185">Reference proteome</keyword>
<dbReference type="InterPro" id="IPR037079">
    <property type="entry name" value="AF2212/PG0164-like_sf"/>
</dbReference>
<dbReference type="Proteomes" id="UP001500102">
    <property type="component" value="Unassembled WGS sequence"/>
</dbReference>
<dbReference type="InterPro" id="IPR015018">
    <property type="entry name" value="DUF1905"/>
</dbReference>
<dbReference type="Pfam" id="PF08922">
    <property type="entry name" value="DUF1905"/>
    <property type="match status" value="1"/>
</dbReference>
<protein>
    <submittedName>
        <fullName evidence="1">DUF1905 domain-containing protein</fullName>
    </submittedName>
</protein>
<proteinExistence type="predicted"/>